<dbReference type="PANTHER" id="PTHR42790">
    <property type="entry name" value="AMINOTRANSFERASE"/>
    <property type="match status" value="1"/>
</dbReference>
<dbReference type="PANTHER" id="PTHR42790:SF19">
    <property type="entry name" value="KYNURENINE_ALPHA-AMINOADIPATE AMINOTRANSFERASE, MITOCHONDRIAL"/>
    <property type="match status" value="1"/>
</dbReference>
<evidence type="ECO:0000256" key="4">
    <source>
        <dbReference type="ARBA" id="ARBA00022576"/>
    </source>
</evidence>
<evidence type="ECO:0000313" key="9">
    <source>
        <dbReference type="RefSeq" id="XP_024946214.1"/>
    </source>
</evidence>
<dbReference type="SUPFAM" id="SSF53383">
    <property type="entry name" value="PLP-dependent transferases"/>
    <property type="match status" value="1"/>
</dbReference>
<comment type="subunit">
    <text evidence="3">Homodimer.</text>
</comment>
<evidence type="ECO:0000259" key="7">
    <source>
        <dbReference type="Pfam" id="PF00155"/>
    </source>
</evidence>
<keyword evidence="8" id="KW-1185">Reference proteome</keyword>
<dbReference type="CDD" id="cd00609">
    <property type="entry name" value="AAT_like"/>
    <property type="match status" value="1"/>
</dbReference>
<evidence type="ECO:0000256" key="1">
    <source>
        <dbReference type="ARBA" id="ARBA00001933"/>
    </source>
</evidence>
<dbReference type="KEGG" id="ccin:107273165"/>
<evidence type="ECO:0000256" key="2">
    <source>
        <dbReference type="ARBA" id="ARBA00007441"/>
    </source>
</evidence>
<feature type="domain" description="Aminotransferase class I/classII large" evidence="7">
    <location>
        <begin position="83"/>
        <end position="416"/>
    </location>
</feature>
<dbReference type="FunFam" id="3.90.1150.10:FF:000166">
    <property type="entry name" value="Kynurenine/alpha-aminoadipate aminotransferase, mitochondrial"/>
    <property type="match status" value="1"/>
</dbReference>
<dbReference type="AlphaFoldDB" id="A0AAJ7RT45"/>
<keyword evidence="5" id="KW-0808">Transferase</keyword>
<dbReference type="GeneID" id="107273165"/>
<dbReference type="FunFam" id="3.40.640.10:FF:000053">
    <property type="entry name" value="Aminotransferase, class I"/>
    <property type="match status" value="1"/>
</dbReference>
<sequence>MEKITRRYMASCKNMDYSRFTTKSSQRRKPNLIREMTKARINRPDSVFLAGGLPNTETFPFANITVTYKDGQRYSLAGQNLDTALQYGASQGYPPLLQKMREFQIKWHNPPRNDWDLALTTGSQDACCKAFDLLLEEGDPVMVQRPTYAGIIGALNPLGVEVVRIDDDADGIIPEGIETILENRRRDGLVLPKVLYVNPTGANPTGTVLSEDRRKRIYELAQRYDFLILEDDAYFFLHFLEKPPTSFFSLDTDGRVIRFDSFSKIISAGLRVGVITAPQLLLQKIVLHIENSTLHTSSLSQVLLYKLFESWKQEQFEEHFQYIQQFYKKKRDIMLAAVEKHFTGLAEWNVPNGGMFVWIKILGVEDVFDLVMKKLIPNGVFALPGNAFNFDISVSDQHLRLCYSYATPDEIDKGLSIIAKLIREETNKKEKSDCV</sequence>
<organism evidence="8 9">
    <name type="scientific">Cephus cinctus</name>
    <name type="common">Wheat stem sawfly</name>
    <dbReference type="NCBI Taxonomy" id="211228"/>
    <lineage>
        <taxon>Eukaryota</taxon>
        <taxon>Metazoa</taxon>
        <taxon>Ecdysozoa</taxon>
        <taxon>Arthropoda</taxon>
        <taxon>Hexapoda</taxon>
        <taxon>Insecta</taxon>
        <taxon>Pterygota</taxon>
        <taxon>Neoptera</taxon>
        <taxon>Endopterygota</taxon>
        <taxon>Hymenoptera</taxon>
        <taxon>Cephoidea</taxon>
        <taxon>Cephidae</taxon>
        <taxon>Cephus</taxon>
    </lineage>
</organism>
<evidence type="ECO:0000256" key="5">
    <source>
        <dbReference type="ARBA" id="ARBA00022679"/>
    </source>
</evidence>
<protein>
    <submittedName>
        <fullName evidence="9">Kynurenine/alpha-aminoadipate aminotransferase, mitochondrial</fullName>
    </submittedName>
</protein>
<dbReference type="GO" id="GO:0016212">
    <property type="term" value="F:kynurenine-oxoglutarate transaminase activity"/>
    <property type="evidence" value="ECO:0007669"/>
    <property type="project" value="TreeGrafter"/>
</dbReference>
<comment type="cofactor">
    <cofactor evidence="1">
        <name>pyridoxal 5'-phosphate</name>
        <dbReference type="ChEBI" id="CHEBI:597326"/>
    </cofactor>
</comment>
<accession>A0AAJ7RT45</accession>
<evidence type="ECO:0000256" key="3">
    <source>
        <dbReference type="ARBA" id="ARBA00011738"/>
    </source>
</evidence>
<dbReference type="InterPro" id="IPR004839">
    <property type="entry name" value="Aminotransferase_I/II_large"/>
</dbReference>
<proteinExistence type="inferred from homology"/>
<dbReference type="Gene3D" id="3.40.640.10">
    <property type="entry name" value="Type I PLP-dependent aspartate aminotransferase-like (Major domain)"/>
    <property type="match status" value="1"/>
</dbReference>
<evidence type="ECO:0000256" key="6">
    <source>
        <dbReference type="ARBA" id="ARBA00022898"/>
    </source>
</evidence>
<reference evidence="9" key="1">
    <citation type="submission" date="2025-08" db="UniProtKB">
        <authorList>
            <consortium name="RefSeq"/>
        </authorList>
    </citation>
    <scope>IDENTIFICATION</scope>
</reference>
<dbReference type="Pfam" id="PF00155">
    <property type="entry name" value="Aminotran_1_2"/>
    <property type="match status" value="1"/>
</dbReference>
<dbReference type="InterPro" id="IPR050859">
    <property type="entry name" value="Class-I_PLP-dep_aminotransf"/>
</dbReference>
<comment type="similarity">
    <text evidence="2">Belongs to the class-I pyridoxal-phosphate-dependent aminotransferase family.</text>
</comment>
<dbReference type="GO" id="GO:0030170">
    <property type="term" value="F:pyridoxal phosphate binding"/>
    <property type="evidence" value="ECO:0007669"/>
    <property type="project" value="InterPro"/>
</dbReference>
<keyword evidence="4 9" id="KW-0032">Aminotransferase</keyword>
<dbReference type="InterPro" id="IPR015421">
    <property type="entry name" value="PyrdxlP-dep_Trfase_major"/>
</dbReference>
<dbReference type="InterPro" id="IPR015424">
    <property type="entry name" value="PyrdxlP-dep_Trfase"/>
</dbReference>
<keyword evidence="6" id="KW-0663">Pyridoxal phosphate</keyword>
<dbReference type="Proteomes" id="UP000694920">
    <property type="component" value="Unplaced"/>
</dbReference>
<gene>
    <name evidence="9" type="primary">LOC107273165</name>
</gene>
<evidence type="ECO:0000313" key="8">
    <source>
        <dbReference type="Proteomes" id="UP000694920"/>
    </source>
</evidence>
<dbReference type="RefSeq" id="XP_024946214.1">
    <property type="nucleotide sequence ID" value="XM_025090446.1"/>
</dbReference>
<dbReference type="GO" id="GO:1901605">
    <property type="term" value="P:alpha-amino acid metabolic process"/>
    <property type="evidence" value="ECO:0007669"/>
    <property type="project" value="TreeGrafter"/>
</dbReference>
<name>A0AAJ7RT45_CEPCN</name>